<dbReference type="EMBL" id="JAEPBG010000047">
    <property type="protein sequence ID" value="MBK4739293.1"/>
    <property type="molecule type" value="Genomic_DNA"/>
</dbReference>
<proteinExistence type="inferred from homology"/>
<sequence>MTVHLIVYFTLARAGAQAIRKVYDMGWRPQQQYMTYVAAFIKSTFEPAGLDKSTGVMSLAYVKDTAQSTWDKDAETIEFKEFMKKYVPNEDVTSGIAVGGYLSAQAIEYVLRQAGDNLTRENVLRQATSLKNVRFKMMLPGLTLNNSSTNYSPYSKFQLLRFNGKEMEQIGEIMSGK</sequence>
<dbReference type="Pfam" id="PF13458">
    <property type="entry name" value="Peripla_BP_6"/>
    <property type="match status" value="1"/>
</dbReference>
<organism evidence="4 5">
    <name type="scientific">Noviherbaspirillum pedocola</name>
    <dbReference type="NCBI Taxonomy" id="2801341"/>
    <lineage>
        <taxon>Bacteria</taxon>
        <taxon>Pseudomonadati</taxon>
        <taxon>Pseudomonadota</taxon>
        <taxon>Betaproteobacteria</taxon>
        <taxon>Burkholderiales</taxon>
        <taxon>Oxalobacteraceae</taxon>
        <taxon>Noviherbaspirillum</taxon>
    </lineage>
</organism>
<feature type="domain" description="Leucine-binding protein" evidence="3">
    <location>
        <begin position="10"/>
        <end position="134"/>
    </location>
</feature>
<name>A0A934T0H5_9BURK</name>
<gene>
    <name evidence="4" type="ORF">JJB74_32300</name>
</gene>
<protein>
    <submittedName>
        <fullName evidence="4">ABC transporter substrate-binding protein</fullName>
    </submittedName>
</protein>
<dbReference type="SUPFAM" id="SSF53822">
    <property type="entry name" value="Periplasmic binding protein-like I"/>
    <property type="match status" value="1"/>
</dbReference>
<dbReference type="Proteomes" id="UP000622890">
    <property type="component" value="Unassembled WGS sequence"/>
</dbReference>
<reference evidence="4" key="1">
    <citation type="submission" date="2021-01" db="EMBL/GenBank/DDBJ databases">
        <title>Genome sequence of strain Noviherbaspirillum sp. DKR-6.</title>
        <authorList>
            <person name="Chaudhary D.K."/>
        </authorList>
    </citation>
    <scope>NUCLEOTIDE SEQUENCE</scope>
    <source>
        <strain evidence="4">DKR-6</strain>
    </source>
</reference>
<evidence type="ECO:0000256" key="2">
    <source>
        <dbReference type="ARBA" id="ARBA00022729"/>
    </source>
</evidence>
<dbReference type="InterPro" id="IPR028081">
    <property type="entry name" value="Leu-bd"/>
</dbReference>
<keyword evidence="2" id="KW-0732">Signal</keyword>
<dbReference type="PANTHER" id="PTHR47235">
    <property type="entry name" value="BLR6548 PROTEIN"/>
    <property type="match status" value="1"/>
</dbReference>
<evidence type="ECO:0000313" key="5">
    <source>
        <dbReference type="Proteomes" id="UP000622890"/>
    </source>
</evidence>
<evidence type="ECO:0000313" key="4">
    <source>
        <dbReference type="EMBL" id="MBK4739293.1"/>
    </source>
</evidence>
<dbReference type="InterPro" id="IPR028082">
    <property type="entry name" value="Peripla_BP_I"/>
</dbReference>
<accession>A0A934T0H5</accession>
<evidence type="ECO:0000259" key="3">
    <source>
        <dbReference type="Pfam" id="PF13458"/>
    </source>
</evidence>
<dbReference type="AlphaFoldDB" id="A0A934T0H5"/>
<comment type="similarity">
    <text evidence="1">Belongs to the leucine-binding protein family.</text>
</comment>
<keyword evidence="5" id="KW-1185">Reference proteome</keyword>
<dbReference type="Gene3D" id="3.40.50.2300">
    <property type="match status" value="2"/>
</dbReference>
<comment type="caution">
    <text evidence="4">The sequence shown here is derived from an EMBL/GenBank/DDBJ whole genome shotgun (WGS) entry which is preliminary data.</text>
</comment>
<evidence type="ECO:0000256" key="1">
    <source>
        <dbReference type="ARBA" id="ARBA00010062"/>
    </source>
</evidence>
<dbReference type="PANTHER" id="PTHR47235:SF1">
    <property type="entry name" value="BLR6548 PROTEIN"/>
    <property type="match status" value="1"/>
</dbReference>